<protein>
    <submittedName>
        <fullName evidence="1">Uncharacterized protein</fullName>
    </submittedName>
</protein>
<dbReference type="EMBL" id="JAIZPD010000007">
    <property type="protein sequence ID" value="KAH0961926.1"/>
    <property type="molecule type" value="Genomic_DNA"/>
</dbReference>
<proteinExistence type="predicted"/>
<dbReference type="OrthoDB" id="4927521at2759"/>
<evidence type="ECO:0000313" key="1">
    <source>
        <dbReference type="EMBL" id="KAH0961926.1"/>
    </source>
</evidence>
<dbReference type="AlphaFoldDB" id="A0A9P8SID8"/>
<dbReference type="Proteomes" id="UP000824596">
    <property type="component" value="Unassembled WGS sequence"/>
</dbReference>
<sequence length="219" mass="24288">MESLVGKLRQQTLETQEEDCSTDWKASVPVAQDRMTELVQEPFGMAMNIDPDQGGSAETTKTLPRSLDMMRMHRKFSRRDYLRAPRPGSVAASSMQLVQPPTMAPPIEDSATAKPHPVFERNLPTMAVEPVVDMSFLELEADEGYCEGADDMSWLADSASMNGMSRAVRSNSLLKFRTSTEAALQCSLLYVTATTGVIWTLMRRATGPLLTLDRPRILT</sequence>
<gene>
    <name evidence="1" type="ORF">HRG_07006</name>
</gene>
<evidence type="ECO:0000313" key="2">
    <source>
        <dbReference type="Proteomes" id="UP000824596"/>
    </source>
</evidence>
<keyword evidence="2" id="KW-1185">Reference proteome</keyword>
<reference evidence="1" key="1">
    <citation type="submission" date="2021-09" db="EMBL/GenBank/DDBJ databases">
        <title>A high-quality genome of the endoparasitic fungus Hirsutella rhossiliensis with a comparison of Hirsutella genomes reveals transposable elements contributing to genome size variation.</title>
        <authorList>
            <person name="Lin R."/>
            <person name="Jiao Y."/>
            <person name="Sun X."/>
            <person name="Ling J."/>
            <person name="Xie B."/>
            <person name="Cheng X."/>
        </authorList>
    </citation>
    <scope>NUCLEOTIDE SEQUENCE</scope>
    <source>
        <strain evidence="1">HR02</strain>
    </source>
</reference>
<dbReference type="GeneID" id="68356135"/>
<accession>A0A9P8SID8</accession>
<name>A0A9P8SID8_9HYPO</name>
<organism evidence="1 2">
    <name type="scientific">Hirsutella rhossiliensis</name>
    <dbReference type="NCBI Taxonomy" id="111463"/>
    <lineage>
        <taxon>Eukaryota</taxon>
        <taxon>Fungi</taxon>
        <taxon>Dikarya</taxon>
        <taxon>Ascomycota</taxon>
        <taxon>Pezizomycotina</taxon>
        <taxon>Sordariomycetes</taxon>
        <taxon>Hypocreomycetidae</taxon>
        <taxon>Hypocreales</taxon>
        <taxon>Ophiocordycipitaceae</taxon>
        <taxon>Hirsutella</taxon>
    </lineage>
</organism>
<dbReference type="RefSeq" id="XP_044719439.1">
    <property type="nucleotide sequence ID" value="XM_044865477.1"/>
</dbReference>
<comment type="caution">
    <text evidence="1">The sequence shown here is derived from an EMBL/GenBank/DDBJ whole genome shotgun (WGS) entry which is preliminary data.</text>
</comment>